<accession>A0A895XXA2</accession>
<dbReference type="Proteomes" id="UP000662939">
    <property type="component" value="Plasmid p1"/>
</dbReference>
<keyword evidence="1" id="KW-0614">Plasmid</keyword>
<gene>
    <name evidence="1" type="ORF">JQS30_17030</name>
</gene>
<keyword evidence="2" id="KW-1185">Reference proteome</keyword>
<geneLocation type="plasmid" evidence="1 2">
    <name>p1</name>
</geneLocation>
<sequence length="200" mass="22219">MSTNVYAEWSDRLTAADDAVETAKRRRDQVITDAVAAGMPQTRIADALGIKNRMRINALVRNEPPEPVYMDELMDAATAADERAADSQLPAHVHMHLDLGEDRLDSTLEQWKDLVRVFDVAIPRAERHDLGIPCPLGVFAAVTLLGLSHDLGAIHTELPEPTSVHFDHRLADRRNAVWERGLALTRTLPALLTSMGRITY</sequence>
<dbReference type="RefSeq" id="WP_213173141.1">
    <property type="nucleotide sequence ID" value="NZ_CP070498.1"/>
</dbReference>
<dbReference type="AlphaFoldDB" id="A0A895XXA2"/>
<name>A0A895XXA2_9ACTN</name>
<reference evidence="1" key="1">
    <citation type="submission" date="2021-02" db="EMBL/GenBank/DDBJ databases">
        <title>Natronoglycomyces albus gen. nov., sp. nov, a haloalkaliphilic actinobacterium from a soda solonchak soil.</title>
        <authorList>
            <person name="Sorokin D.Y."/>
            <person name="Khijniak T.V."/>
            <person name="Zakharycheva A.P."/>
            <person name="Boueva O.V."/>
            <person name="Ariskina E.V."/>
            <person name="Hahnke R.L."/>
            <person name="Bunk B."/>
            <person name="Sproer C."/>
            <person name="Schumann P."/>
            <person name="Evtushenko L.I."/>
            <person name="Kublanov I.V."/>
        </authorList>
    </citation>
    <scope>NUCLEOTIDE SEQUENCE</scope>
    <source>
        <strain evidence="1">DSM 106290</strain>
        <plasmid evidence="1">p1</plasmid>
    </source>
</reference>
<evidence type="ECO:0000313" key="1">
    <source>
        <dbReference type="EMBL" id="QSB07146.1"/>
    </source>
</evidence>
<dbReference type="KEGG" id="nav:JQS30_17030"/>
<proteinExistence type="predicted"/>
<evidence type="ECO:0000313" key="2">
    <source>
        <dbReference type="Proteomes" id="UP000662939"/>
    </source>
</evidence>
<protein>
    <submittedName>
        <fullName evidence="1">Uncharacterized protein</fullName>
    </submittedName>
</protein>
<organism evidence="1 2">
    <name type="scientific">Natronoglycomyces albus</name>
    <dbReference type="NCBI Taxonomy" id="2811108"/>
    <lineage>
        <taxon>Bacteria</taxon>
        <taxon>Bacillati</taxon>
        <taxon>Actinomycetota</taxon>
        <taxon>Actinomycetes</taxon>
        <taxon>Glycomycetales</taxon>
        <taxon>Glycomycetaceae</taxon>
        <taxon>Natronoglycomyces</taxon>
    </lineage>
</organism>
<dbReference type="EMBL" id="CP070498">
    <property type="protein sequence ID" value="QSB07146.1"/>
    <property type="molecule type" value="Genomic_DNA"/>
</dbReference>